<keyword evidence="3" id="KW-1185">Reference proteome</keyword>
<evidence type="ECO:0000313" key="3">
    <source>
        <dbReference type="Proteomes" id="UP000263040"/>
    </source>
</evidence>
<organism evidence="2 3">
    <name type="scientific">Arcobacter suis CECT 7833</name>
    <dbReference type="NCBI Taxonomy" id="663365"/>
    <lineage>
        <taxon>Bacteria</taxon>
        <taxon>Pseudomonadati</taxon>
        <taxon>Campylobacterota</taxon>
        <taxon>Epsilonproteobacteria</taxon>
        <taxon>Campylobacterales</taxon>
        <taxon>Arcobacteraceae</taxon>
        <taxon>Arcobacter</taxon>
    </lineage>
</organism>
<dbReference type="PANTHER" id="PTHR32182:SF22">
    <property type="entry name" value="ATP-DEPENDENT ENDONUCLEASE, OLD FAMILY-RELATED"/>
    <property type="match status" value="1"/>
</dbReference>
<dbReference type="GO" id="GO:0000731">
    <property type="term" value="P:DNA synthesis involved in DNA repair"/>
    <property type="evidence" value="ECO:0007669"/>
    <property type="project" value="TreeGrafter"/>
</dbReference>
<keyword evidence="2" id="KW-0547">Nucleotide-binding</keyword>
<dbReference type="GO" id="GO:0006302">
    <property type="term" value="P:double-strand break repair"/>
    <property type="evidence" value="ECO:0007669"/>
    <property type="project" value="TreeGrafter"/>
</dbReference>
<dbReference type="InterPro" id="IPR027417">
    <property type="entry name" value="P-loop_NTPase"/>
</dbReference>
<accession>A0AAD0SPF8</accession>
<dbReference type="InterPro" id="IPR003593">
    <property type="entry name" value="AAA+_ATPase"/>
</dbReference>
<name>A0AAD0SPF8_9BACT</name>
<keyword evidence="2" id="KW-0067">ATP-binding</keyword>
<dbReference type="SUPFAM" id="SSF52540">
    <property type="entry name" value="P-loop containing nucleoside triphosphate hydrolases"/>
    <property type="match status" value="1"/>
</dbReference>
<sequence length="514" mass="61684">MELVYLWVDKYKNIEKQGFNFSPRFRCEYDEDTKELKIVDKEKTGESYPKNFFGENINVTAIVGENGSGKSSLLNYIGNKGTFFNKNNEVCNLEKEKDYKIIHTNYDLLKINKPSYLNYMRKGLKYENLYYTNQNSQTNFDVLIFFRYIVNNIFKHCYSFKSEIFFFNPMKIMFFDTFHPTKDNCKKLAKEVKDKNFSKEKLLTFLYIELFEDENPKIHEIESDIMSIEKEILEKFKVKNIENIYALLEKIEESTILIEEFKDIYNVYKESLLELRNIGYLKIDFEDKEGREYFDLSQGERKLFTEMLMIFDEIKQSENNNFLLLLDEPDLTLHPDWQKKYISEMIKLLSNFSEKKFHLIITSHSPFILSDLPKENIIFLEKGKQVYPFDDGKQTFGANIHTLLSHGFFMKNGLMGEFAKDKIQSIIEYHEELLKKELTKNENKKQRDEEKEIYEKEHKTKFRQIQSIIGDDYLKQVIKNHLVEIEKILYDEYLIDKEIEKLQDKIDRLKRLKK</sequence>
<proteinExistence type="predicted"/>
<protein>
    <submittedName>
        <fullName evidence="2">ATP-binding protein (AAA domain)</fullName>
    </submittedName>
</protein>
<dbReference type="Proteomes" id="UP000263040">
    <property type="component" value="Chromosome"/>
</dbReference>
<evidence type="ECO:0000259" key="1">
    <source>
        <dbReference type="SMART" id="SM00382"/>
    </source>
</evidence>
<feature type="domain" description="AAA+ ATPase" evidence="1">
    <location>
        <begin position="56"/>
        <end position="384"/>
    </location>
</feature>
<dbReference type="GO" id="GO:0005524">
    <property type="term" value="F:ATP binding"/>
    <property type="evidence" value="ECO:0007669"/>
    <property type="project" value="UniProtKB-KW"/>
</dbReference>
<dbReference type="InterPro" id="IPR041685">
    <property type="entry name" value="AAA_GajA/Old/RecF-like"/>
</dbReference>
<gene>
    <name evidence="2" type="ORF">ASUIS_0169</name>
</gene>
<reference evidence="2 3" key="1">
    <citation type="submission" date="2018-08" db="EMBL/GenBank/DDBJ databases">
        <title>Complete genome of the Arcobacter suis type strain LMG 26152.</title>
        <authorList>
            <person name="Miller W.G."/>
            <person name="Yee E."/>
            <person name="Bono J.L."/>
        </authorList>
    </citation>
    <scope>NUCLEOTIDE SEQUENCE [LARGE SCALE GENOMIC DNA]</scope>
    <source>
        <strain evidence="2 3">CECT 7833</strain>
    </source>
</reference>
<dbReference type="KEGG" id="asui:ASUIS_0169"/>
<evidence type="ECO:0000313" key="2">
    <source>
        <dbReference type="EMBL" id="AXX88684.1"/>
    </source>
</evidence>
<dbReference type="EMBL" id="CP032100">
    <property type="protein sequence ID" value="AXX88684.1"/>
    <property type="molecule type" value="Genomic_DNA"/>
</dbReference>
<dbReference type="PANTHER" id="PTHR32182">
    <property type="entry name" value="DNA REPLICATION AND REPAIR PROTEIN RECF"/>
    <property type="match status" value="1"/>
</dbReference>
<dbReference type="SMART" id="SM00382">
    <property type="entry name" value="AAA"/>
    <property type="match status" value="1"/>
</dbReference>
<dbReference type="Gene3D" id="3.40.50.300">
    <property type="entry name" value="P-loop containing nucleotide triphosphate hydrolases"/>
    <property type="match status" value="1"/>
</dbReference>
<dbReference type="AlphaFoldDB" id="A0AAD0SPF8"/>
<dbReference type="Pfam" id="PF13175">
    <property type="entry name" value="AAA_15"/>
    <property type="match status" value="1"/>
</dbReference>
<dbReference type="CDD" id="cd00267">
    <property type="entry name" value="ABC_ATPase"/>
    <property type="match status" value="2"/>
</dbReference>